<organism evidence="1 2">
    <name type="scientific">Streptomyces synnematoformans</name>
    <dbReference type="NCBI Taxonomy" id="415721"/>
    <lineage>
        <taxon>Bacteria</taxon>
        <taxon>Bacillati</taxon>
        <taxon>Actinomycetota</taxon>
        <taxon>Actinomycetes</taxon>
        <taxon>Kitasatosporales</taxon>
        <taxon>Streptomycetaceae</taxon>
        <taxon>Streptomyces</taxon>
    </lineage>
</organism>
<dbReference type="Proteomes" id="UP001500443">
    <property type="component" value="Unassembled WGS sequence"/>
</dbReference>
<comment type="caution">
    <text evidence="1">The sequence shown here is derived from an EMBL/GenBank/DDBJ whole genome shotgun (WGS) entry which is preliminary data.</text>
</comment>
<dbReference type="PROSITE" id="PS51257">
    <property type="entry name" value="PROKAR_LIPOPROTEIN"/>
    <property type="match status" value="1"/>
</dbReference>
<dbReference type="EMBL" id="BAAAPF010000171">
    <property type="protein sequence ID" value="GAA2135988.1"/>
    <property type="molecule type" value="Genomic_DNA"/>
</dbReference>
<evidence type="ECO:0000313" key="2">
    <source>
        <dbReference type="Proteomes" id="UP001500443"/>
    </source>
</evidence>
<keyword evidence="2" id="KW-1185">Reference proteome</keyword>
<evidence type="ECO:0000313" key="1">
    <source>
        <dbReference type="EMBL" id="GAA2135988.1"/>
    </source>
</evidence>
<name>A0ABN2Z2Y0_9ACTN</name>
<protein>
    <submittedName>
        <fullName evidence="1">Uncharacterized protein</fullName>
    </submittedName>
</protein>
<sequence>MMRTGPGGRLRLAVPGAGAAALGCDAVGIPERTGYEVMARLPRVGCVFADGSRWWWIVPAGSGIGLLWPPAVDYAPGAAVSRPAPGPAGPPAVPRLVHRPADGVPYTPPIPLYLLLCRRTGVEPAWSCDVARVAAGRSDAA</sequence>
<dbReference type="RefSeq" id="WP_344291797.1">
    <property type="nucleotide sequence ID" value="NZ_BAAAPF010000171.1"/>
</dbReference>
<proteinExistence type="predicted"/>
<accession>A0ABN2Z2Y0</accession>
<gene>
    <name evidence="1" type="ORF">GCM10009802_44750</name>
</gene>
<reference evidence="1 2" key="1">
    <citation type="journal article" date="2019" name="Int. J. Syst. Evol. Microbiol.">
        <title>The Global Catalogue of Microorganisms (GCM) 10K type strain sequencing project: providing services to taxonomists for standard genome sequencing and annotation.</title>
        <authorList>
            <consortium name="The Broad Institute Genomics Platform"/>
            <consortium name="The Broad Institute Genome Sequencing Center for Infectious Disease"/>
            <person name="Wu L."/>
            <person name="Ma J."/>
        </authorList>
    </citation>
    <scope>NUCLEOTIDE SEQUENCE [LARGE SCALE GENOMIC DNA]</scope>
    <source>
        <strain evidence="1 2">JCM 15481</strain>
    </source>
</reference>